<dbReference type="PANTHER" id="PTHR30115">
    <property type="entry name" value="NITROGEN REGULATORY PROTEIN P-II"/>
    <property type="match status" value="1"/>
</dbReference>
<dbReference type="PROSITE" id="PS51343">
    <property type="entry name" value="PII_GLNB_DOM"/>
    <property type="match status" value="1"/>
</dbReference>
<dbReference type="GO" id="GO:0006808">
    <property type="term" value="P:regulation of nitrogen utilization"/>
    <property type="evidence" value="ECO:0007669"/>
    <property type="project" value="InterPro"/>
</dbReference>
<reference evidence="1 2" key="1">
    <citation type="submission" date="2015-08" db="EMBL/GenBank/DDBJ databases">
        <title>Complete genome sequence of Sulfurifustis variabilis.</title>
        <authorList>
            <person name="Miura A."/>
            <person name="Kojima H."/>
            <person name="Fukui M."/>
        </authorList>
    </citation>
    <scope>NUCLEOTIDE SEQUENCE [LARGE SCALE GENOMIC DNA]</scope>
    <source>
        <strain evidence="2">skN76</strain>
    </source>
</reference>
<dbReference type="GO" id="GO:0005524">
    <property type="term" value="F:ATP binding"/>
    <property type="evidence" value="ECO:0007669"/>
    <property type="project" value="TreeGrafter"/>
</dbReference>
<protein>
    <submittedName>
        <fullName evidence="1">Nitrogen regulatory protein P-II</fullName>
    </submittedName>
</protein>
<dbReference type="InterPro" id="IPR011322">
    <property type="entry name" value="N-reg_PII-like_a/b"/>
</dbReference>
<dbReference type="GO" id="GO:0030234">
    <property type="term" value="F:enzyme regulator activity"/>
    <property type="evidence" value="ECO:0007669"/>
    <property type="project" value="InterPro"/>
</dbReference>
<evidence type="ECO:0000313" key="1">
    <source>
        <dbReference type="EMBL" id="BAU49690.1"/>
    </source>
</evidence>
<proteinExistence type="predicted"/>
<dbReference type="OrthoDB" id="8480258at2"/>
<dbReference type="KEGG" id="sva:SVA_3142"/>
<dbReference type="RefSeq" id="WP_096462067.1">
    <property type="nucleotide sequence ID" value="NZ_AP014936.1"/>
</dbReference>
<dbReference type="Pfam" id="PF00543">
    <property type="entry name" value="P-II"/>
    <property type="match status" value="1"/>
</dbReference>
<dbReference type="SUPFAM" id="SSF54913">
    <property type="entry name" value="GlnB-like"/>
    <property type="match status" value="1"/>
</dbReference>
<name>A0A1C7AEU3_9GAMM</name>
<dbReference type="InterPro" id="IPR002187">
    <property type="entry name" value="N-reg_PII"/>
</dbReference>
<evidence type="ECO:0000313" key="2">
    <source>
        <dbReference type="Proteomes" id="UP000218899"/>
    </source>
</evidence>
<dbReference type="EMBL" id="AP014936">
    <property type="protein sequence ID" value="BAU49690.1"/>
    <property type="molecule type" value="Genomic_DNA"/>
</dbReference>
<dbReference type="GO" id="GO:0005829">
    <property type="term" value="C:cytosol"/>
    <property type="evidence" value="ECO:0007669"/>
    <property type="project" value="TreeGrafter"/>
</dbReference>
<dbReference type="SMART" id="SM00938">
    <property type="entry name" value="P-II"/>
    <property type="match status" value="1"/>
</dbReference>
<dbReference type="Gene3D" id="3.30.70.120">
    <property type="match status" value="1"/>
</dbReference>
<dbReference type="Proteomes" id="UP000218899">
    <property type="component" value="Chromosome"/>
</dbReference>
<dbReference type="PANTHER" id="PTHR30115:SF11">
    <property type="entry name" value="NITROGEN REGULATORY PROTEIN P-II HOMOLOG"/>
    <property type="match status" value="1"/>
</dbReference>
<dbReference type="AlphaFoldDB" id="A0A1C7AEU3"/>
<dbReference type="InterPro" id="IPR015867">
    <property type="entry name" value="N-reg_PII/ATP_PRibTrfase_C"/>
</dbReference>
<organism evidence="1 2">
    <name type="scientific">Sulfurifustis variabilis</name>
    <dbReference type="NCBI Taxonomy" id="1675686"/>
    <lineage>
        <taxon>Bacteria</taxon>
        <taxon>Pseudomonadati</taxon>
        <taxon>Pseudomonadota</taxon>
        <taxon>Gammaproteobacteria</taxon>
        <taxon>Acidiferrobacterales</taxon>
        <taxon>Acidiferrobacteraceae</taxon>
        <taxon>Sulfurifustis</taxon>
    </lineage>
</organism>
<keyword evidence="2" id="KW-1185">Reference proteome</keyword>
<accession>A0A1C7AEU3</accession>
<gene>
    <name evidence="1" type="ORF">SVA_3142</name>
</gene>
<sequence>MKEIKAFVHRNRIADVVRALESAGYRNLSIIDVKGMLKALDAREEEYSVELGEKVITEVKLELVCHDEQRTAEAVNIIRDHARTGQPEAGWIYISEITAAVPIGEAGAIGPHGR</sequence>